<evidence type="ECO:0000256" key="2">
    <source>
        <dbReference type="SAM" id="SignalP"/>
    </source>
</evidence>
<organism evidence="3 4">
    <name type="scientific">Aureobasidium mustum</name>
    <dbReference type="NCBI Taxonomy" id="2773714"/>
    <lineage>
        <taxon>Eukaryota</taxon>
        <taxon>Fungi</taxon>
        <taxon>Dikarya</taxon>
        <taxon>Ascomycota</taxon>
        <taxon>Pezizomycotina</taxon>
        <taxon>Dothideomycetes</taxon>
        <taxon>Dothideomycetidae</taxon>
        <taxon>Dothideales</taxon>
        <taxon>Saccotheciaceae</taxon>
        <taxon>Aureobasidium</taxon>
    </lineage>
</organism>
<dbReference type="PANTHER" id="PTHR37957:SF1">
    <property type="entry name" value="PHYTASE-LIKE DOMAIN-CONTAINING PROTEIN"/>
    <property type="match status" value="1"/>
</dbReference>
<reference evidence="3" key="1">
    <citation type="submission" date="2020-06" db="EMBL/GenBank/DDBJ databases">
        <authorList>
            <person name="Onetto C."/>
        </authorList>
    </citation>
    <scope>NUCLEOTIDE SEQUENCE</scope>
</reference>
<dbReference type="AlphaFoldDB" id="A0A9N8PCD5"/>
<feature type="compositionally biased region" description="Pro residues" evidence="1">
    <location>
        <begin position="22"/>
        <end position="37"/>
    </location>
</feature>
<feature type="region of interest" description="Disordered" evidence="1">
    <location>
        <begin position="18"/>
        <end position="71"/>
    </location>
</feature>
<name>A0A9N8PCD5_9PEZI</name>
<evidence type="ECO:0000313" key="4">
    <source>
        <dbReference type="Proteomes" id="UP000714618"/>
    </source>
</evidence>
<dbReference type="PANTHER" id="PTHR37957">
    <property type="entry name" value="BLR7070 PROTEIN"/>
    <property type="match status" value="1"/>
</dbReference>
<sequence>MLLLSRLAALAAVGGLVTALPPQSPSPPAPLTPPSAPNAPSSPSLPKAPAPPTPPQAPAKPSAPSSSSVVNSTICGGQTYVYQELAGYGFIKSDARDKFGDTLGGIGSSIAIDQKTWKKMGPNSYQGILWALPGKSFASAALSMNHDSATPD</sequence>
<dbReference type="OrthoDB" id="425936at2759"/>
<dbReference type="EMBL" id="CAIJEO010000003">
    <property type="protein sequence ID" value="CAD0089610.1"/>
    <property type="molecule type" value="Genomic_DNA"/>
</dbReference>
<comment type="caution">
    <text evidence="3">The sequence shown here is derived from an EMBL/GenBank/DDBJ whole genome shotgun (WGS) entry which is preliminary data.</text>
</comment>
<keyword evidence="4" id="KW-1185">Reference proteome</keyword>
<feature type="compositionally biased region" description="Pro residues" evidence="1">
    <location>
        <begin position="46"/>
        <end position="58"/>
    </location>
</feature>
<evidence type="ECO:0000313" key="3">
    <source>
        <dbReference type="EMBL" id="CAD0089610.1"/>
    </source>
</evidence>
<proteinExistence type="predicted"/>
<keyword evidence="2" id="KW-0732">Signal</keyword>
<protein>
    <submittedName>
        <fullName evidence="3">Uncharacterized protein</fullName>
    </submittedName>
</protein>
<evidence type="ECO:0000256" key="1">
    <source>
        <dbReference type="SAM" id="MobiDB-lite"/>
    </source>
</evidence>
<feature type="chain" id="PRO_5040395933" evidence="2">
    <location>
        <begin position="20"/>
        <end position="152"/>
    </location>
</feature>
<gene>
    <name evidence="3" type="ORF">AWRI4233_LOCUS2437</name>
</gene>
<feature type="compositionally biased region" description="Low complexity" evidence="1">
    <location>
        <begin position="59"/>
        <end position="71"/>
    </location>
</feature>
<feature type="signal peptide" evidence="2">
    <location>
        <begin position="1"/>
        <end position="19"/>
    </location>
</feature>
<accession>A0A9N8PCD5</accession>
<dbReference type="Proteomes" id="UP000714618">
    <property type="component" value="Unassembled WGS sequence"/>
</dbReference>